<dbReference type="PROSITE" id="PS51934">
    <property type="entry name" value="LRAT"/>
    <property type="match status" value="2"/>
</dbReference>
<protein>
    <recommendedName>
        <fullName evidence="1">LRAT domain-containing protein</fullName>
    </recommendedName>
</protein>
<dbReference type="Proteomes" id="UP001190926">
    <property type="component" value="Unassembled WGS sequence"/>
</dbReference>
<keyword evidence="3" id="KW-1185">Reference proteome</keyword>
<feature type="domain" description="LRAT" evidence="1">
    <location>
        <begin position="21"/>
        <end position="170"/>
    </location>
</feature>
<evidence type="ECO:0000259" key="1">
    <source>
        <dbReference type="PROSITE" id="PS51934"/>
    </source>
</evidence>
<reference evidence="2 3" key="1">
    <citation type="journal article" date="2021" name="Nat. Commun.">
        <title>Incipient diploidization of the medicinal plant Perilla within 10,000 years.</title>
        <authorList>
            <person name="Zhang Y."/>
            <person name="Shen Q."/>
            <person name="Leng L."/>
            <person name="Zhang D."/>
            <person name="Chen S."/>
            <person name="Shi Y."/>
            <person name="Ning Z."/>
            <person name="Chen S."/>
        </authorList>
    </citation>
    <scope>NUCLEOTIDE SEQUENCE [LARGE SCALE GENOMIC DNA]</scope>
    <source>
        <strain evidence="3">cv. PC099</strain>
    </source>
</reference>
<dbReference type="AlphaFoldDB" id="A0AAD4J6A3"/>
<accession>A0AAD4J6A3</accession>
<dbReference type="Pfam" id="PF04970">
    <property type="entry name" value="LRAT"/>
    <property type="match status" value="2"/>
</dbReference>
<evidence type="ECO:0000313" key="2">
    <source>
        <dbReference type="EMBL" id="KAH6827954.1"/>
    </source>
</evidence>
<feature type="domain" description="LRAT" evidence="1">
    <location>
        <begin position="316"/>
        <end position="453"/>
    </location>
</feature>
<dbReference type="PANTHER" id="PTHR46137">
    <property type="entry name" value="OS05G0310600 PROTEIN"/>
    <property type="match status" value="1"/>
</dbReference>
<dbReference type="EMBL" id="SDAM02000133">
    <property type="protein sequence ID" value="KAH6827954.1"/>
    <property type="molecule type" value="Genomic_DNA"/>
</dbReference>
<organism evidence="2 3">
    <name type="scientific">Perilla frutescens var. hirtella</name>
    <name type="common">Perilla citriodora</name>
    <name type="synonym">Perilla setoyensis</name>
    <dbReference type="NCBI Taxonomy" id="608512"/>
    <lineage>
        <taxon>Eukaryota</taxon>
        <taxon>Viridiplantae</taxon>
        <taxon>Streptophyta</taxon>
        <taxon>Embryophyta</taxon>
        <taxon>Tracheophyta</taxon>
        <taxon>Spermatophyta</taxon>
        <taxon>Magnoliopsida</taxon>
        <taxon>eudicotyledons</taxon>
        <taxon>Gunneridae</taxon>
        <taxon>Pentapetalae</taxon>
        <taxon>asterids</taxon>
        <taxon>lamiids</taxon>
        <taxon>Lamiales</taxon>
        <taxon>Lamiaceae</taxon>
        <taxon>Nepetoideae</taxon>
        <taxon>Elsholtzieae</taxon>
        <taxon>Perilla</taxon>
    </lineage>
</organism>
<gene>
    <name evidence="2" type="ORF">C2S53_014773</name>
</gene>
<comment type="caution">
    <text evidence="2">The sequence shown here is derived from an EMBL/GenBank/DDBJ whole genome shotgun (WGS) entry which is preliminary data.</text>
</comment>
<sequence length="528" mass="57201">MRLFSQRVKQSDLEAGDHIYTWRTPIYAYAHHGIYIGGDKVVHFTQGQNLSSDNSSFTSFSSSVPNATSTCLNFPDCTCREHRSGVIMSCLNCFLGNGSLSRFEYGVSGVALVAKIRGGTCTTAKSDPPEDVVRRAMHLLQNGFGNYELYTKNCEHFAVYCKTGLICGRKDSGVSGQVASIIGVPASAILSLPLRIFVSNPVVLGAATVVNYTWSRYATDVGVRSDVVKVELRKMPGNLNDVTEVEGLALSHGNLLSAEDDAWKLNSMREVEDLAATHGNLLSAEEDAWQLNRVKVEDMASYELRKMHVVMVLTLGFGRIKGVYLQYCIYIGEGKVIHLTQEQNLSFSIHSSSCSDSPDCRYSKHRTGVITSCLDCFLRDGSLRRYQYGVSKNAFLATFRGGTCTTAKSGPPEDVIHRANYFLDNGSGKYDVFTNNCEDFALLCKTGLVVRGGEAPGGSGQATSAVLVPVAAVVSLPLLVFVSSPVVIGAAAVAVHAFGKYATDLGVRHDVVKGAAGRGYRMILLLQM</sequence>
<dbReference type="InterPro" id="IPR007053">
    <property type="entry name" value="LRAT_dom"/>
</dbReference>
<evidence type="ECO:0000313" key="3">
    <source>
        <dbReference type="Proteomes" id="UP001190926"/>
    </source>
</evidence>
<name>A0AAD4J6A3_PERFH</name>
<dbReference type="PANTHER" id="PTHR46137:SF7">
    <property type="entry name" value="LRAT DOMAIN-CONTAINING PROTEIN"/>
    <property type="match status" value="1"/>
</dbReference>
<dbReference type="Gene3D" id="3.90.1720.10">
    <property type="entry name" value="endopeptidase domain like (from Nostoc punctiforme)"/>
    <property type="match status" value="2"/>
</dbReference>
<proteinExistence type="predicted"/>